<dbReference type="AlphaFoldDB" id="A0A9N7W4W3"/>
<sequence length="280" mass="31017">MALIFTSSSSSPLAAFSSSHLLASLFTRYCNAIYMKPPTTSLRASTARPCFHVFASSPPYSPVVAWCIFSGCLVSRLGCVHPTRVLRASETQPAHSTPYFDTQHRGLARREISHTPLAHHATGCFCHLALFCWLVAVANITNLAVLAASWIWPFRLDAGVLADHGAKTLHATPREGSRVFEELRRRGPHGDPRGFTTSCHSGFSPIRRLGRYACRKVRTGWESRLGLHLTMGDFYEGRTSRTTESYEEKGGDEARLFLEGFQPPAFCVGNKTSEMHQTQT</sequence>
<name>A0A9N7W4W3_PLEPL</name>
<dbReference type="EMBL" id="CADEAL010004510">
    <property type="protein sequence ID" value="CAB1461112.1"/>
    <property type="molecule type" value="Genomic_DNA"/>
</dbReference>
<organism evidence="1 2">
    <name type="scientific">Pleuronectes platessa</name>
    <name type="common">European plaice</name>
    <dbReference type="NCBI Taxonomy" id="8262"/>
    <lineage>
        <taxon>Eukaryota</taxon>
        <taxon>Metazoa</taxon>
        <taxon>Chordata</taxon>
        <taxon>Craniata</taxon>
        <taxon>Vertebrata</taxon>
        <taxon>Euteleostomi</taxon>
        <taxon>Actinopterygii</taxon>
        <taxon>Neopterygii</taxon>
        <taxon>Teleostei</taxon>
        <taxon>Neoteleostei</taxon>
        <taxon>Acanthomorphata</taxon>
        <taxon>Carangaria</taxon>
        <taxon>Pleuronectiformes</taxon>
        <taxon>Pleuronectoidei</taxon>
        <taxon>Pleuronectidae</taxon>
        <taxon>Pleuronectes</taxon>
    </lineage>
</organism>
<evidence type="ECO:0000313" key="1">
    <source>
        <dbReference type="EMBL" id="CAB1461112.1"/>
    </source>
</evidence>
<reference evidence="1" key="1">
    <citation type="submission" date="2020-03" db="EMBL/GenBank/DDBJ databases">
        <authorList>
            <person name="Weist P."/>
        </authorList>
    </citation>
    <scope>NUCLEOTIDE SEQUENCE</scope>
</reference>
<comment type="caution">
    <text evidence="1">The sequence shown here is derived from an EMBL/GenBank/DDBJ whole genome shotgun (WGS) entry which is preliminary data.</text>
</comment>
<gene>
    <name evidence="1" type="ORF">PLEPLA_LOCUS48987</name>
</gene>
<keyword evidence="2" id="KW-1185">Reference proteome</keyword>
<proteinExistence type="predicted"/>
<accession>A0A9N7W4W3</accession>
<protein>
    <submittedName>
        <fullName evidence="1">Uncharacterized protein</fullName>
    </submittedName>
</protein>
<evidence type="ECO:0000313" key="2">
    <source>
        <dbReference type="Proteomes" id="UP001153269"/>
    </source>
</evidence>
<dbReference type="Proteomes" id="UP001153269">
    <property type="component" value="Unassembled WGS sequence"/>
</dbReference>